<keyword evidence="2" id="KW-1185">Reference proteome</keyword>
<sequence>MAFDRLLSGEVNKSTNPAFPSFGHILYIPDQDLLGAQ</sequence>
<protein>
    <submittedName>
        <fullName evidence="1">Uncharacterized protein</fullName>
    </submittedName>
</protein>
<proteinExistence type="predicted"/>
<accession>A0A835CL70</accession>
<name>A0A835CL70_9FABA</name>
<dbReference type="AlphaFoldDB" id="A0A835CL70"/>
<evidence type="ECO:0000313" key="2">
    <source>
        <dbReference type="Proteomes" id="UP000634136"/>
    </source>
</evidence>
<gene>
    <name evidence="1" type="ORF">G2W53_000027</name>
</gene>
<dbReference type="EMBL" id="JAAIUW010000001">
    <property type="protein sequence ID" value="KAF7843122.1"/>
    <property type="molecule type" value="Genomic_DNA"/>
</dbReference>
<reference evidence="1" key="1">
    <citation type="submission" date="2020-09" db="EMBL/GenBank/DDBJ databases">
        <title>Genome-Enabled Discovery of Anthraquinone Biosynthesis in Senna tora.</title>
        <authorList>
            <person name="Kang S.-H."/>
            <person name="Pandey R.P."/>
            <person name="Lee C.-M."/>
            <person name="Sim J.-S."/>
            <person name="Jeong J.-T."/>
            <person name="Choi B.-S."/>
            <person name="Jung M."/>
            <person name="Ginzburg D."/>
            <person name="Zhao K."/>
            <person name="Won S.Y."/>
            <person name="Oh T.-J."/>
            <person name="Yu Y."/>
            <person name="Kim N.-H."/>
            <person name="Lee O.R."/>
            <person name="Lee T.-H."/>
            <person name="Bashyal P."/>
            <person name="Kim T.-S."/>
            <person name="Lee W.-H."/>
            <person name="Kawkins C."/>
            <person name="Kim C.-K."/>
            <person name="Kim J.S."/>
            <person name="Ahn B.O."/>
            <person name="Rhee S.Y."/>
            <person name="Sohng J.K."/>
        </authorList>
    </citation>
    <scope>NUCLEOTIDE SEQUENCE</scope>
    <source>
        <tissue evidence="1">Leaf</tissue>
    </source>
</reference>
<evidence type="ECO:0000313" key="1">
    <source>
        <dbReference type="EMBL" id="KAF7843122.1"/>
    </source>
</evidence>
<dbReference type="Proteomes" id="UP000634136">
    <property type="component" value="Unassembled WGS sequence"/>
</dbReference>
<comment type="caution">
    <text evidence="1">The sequence shown here is derived from an EMBL/GenBank/DDBJ whole genome shotgun (WGS) entry which is preliminary data.</text>
</comment>
<organism evidence="1 2">
    <name type="scientific">Senna tora</name>
    <dbReference type="NCBI Taxonomy" id="362788"/>
    <lineage>
        <taxon>Eukaryota</taxon>
        <taxon>Viridiplantae</taxon>
        <taxon>Streptophyta</taxon>
        <taxon>Embryophyta</taxon>
        <taxon>Tracheophyta</taxon>
        <taxon>Spermatophyta</taxon>
        <taxon>Magnoliopsida</taxon>
        <taxon>eudicotyledons</taxon>
        <taxon>Gunneridae</taxon>
        <taxon>Pentapetalae</taxon>
        <taxon>rosids</taxon>
        <taxon>fabids</taxon>
        <taxon>Fabales</taxon>
        <taxon>Fabaceae</taxon>
        <taxon>Caesalpinioideae</taxon>
        <taxon>Cassia clade</taxon>
        <taxon>Senna</taxon>
    </lineage>
</organism>